<keyword evidence="1" id="KW-0175">Coiled coil</keyword>
<evidence type="ECO:0000256" key="1">
    <source>
        <dbReference type="SAM" id="Coils"/>
    </source>
</evidence>
<organism evidence="2 3">
    <name type="scientific">Fundidesulfovibrio magnetotacticus</name>
    <dbReference type="NCBI Taxonomy" id="2730080"/>
    <lineage>
        <taxon>Bacteria</taxon>
        <taxon>Pseudomonadati</taxon>
        <taxon>Thermodesulfobacteriota</taxon>
        <taxon>Desulfovibrionia</taxon>
        <taxon>Desulfovibrionales</taxon>
        <taxon>Desulfovibrionaceae</taxon>
        <taxon>Fundidesulfovibrio</taxon>
    </lineage>
</organism>
<sequence length="60" mass="6919">MAHDADIAQKHLIKETRDSYEFNKIFNRLQVMMDQMHALEQSLSEIKKDVESIKGAIGSK</sequence>
<reference evidence="2 3" key="1">
    <citation type="submission" date="2020-04" db="EMBL/GenBank/DDBJ databases">
        <authorList>
            <consortium name="Desulfovibrio sp. FSS-1 genome sequencing consortium"/>
            <person name="Shimoshige H."/>
            <person name="Kobayashi H."/>
            <person name="Maekawa T."/>
        </authorList>
    </citation>
    <scope>NUCLEOTIDE SEQUENCE [LARGE SCALE GENOMIC DNA]</scope>
    <source>
        <strain evidence="2 3">SIID29052-01</strain>
    </source>
</reference>
<accession>A0A6V8LW39</accession>
<gene>
    <name evidence="2" type="ORF">NNJEOMEG_01864</name>
</gene>
<proteinExistence type="predicted"/>
<protein>
    <submittedName>
        <fullName evidence="2">Uncharacterized protein</fullName>
    </submittedName>
</protein>
<name>A0A6V8LW39_9BACT</name>
<reference evidence="2 3" key="2">
    <citation type="submission" date="2020-05" db="EMBL/GenBank/DDBJ databases">
        <title>Draft genome sequence of Desulfovibrio sp. strainFSS-1.</title>
        <authorList>
            <person name="Shimoshige H."/>
            <person name="Kobayashi H."/>
            <person name="Maekawa T."/>
        </authorList>
    </citation>
    <scope>NUCLEOTIDE SEQUENCE [LARGE SCALE GENOMIC DNA]</scope>
    <source>
        <strain evidence="2 3">SIID29052-01</strain>
    </source>
</reference>
<dbReference type="EMBL" id="BLTE01000007">
    <property type="protein sequence ID" value="GFK94026.1"/>
    <property type="molecule type" value="Genomic_DNA"/>
</dbReference>
<evidence type="ECO:0000313" key="2">
    <source>
        <dbReference type="EMBL" id="GFK94026.1"/>
    </source>
</evidence>
<evidence type="ECO:0000313" key="3">
    <source>
        <dbReference type="Proteomes" id="UP000494245"/>
    </source>
</evidence>
<dbReference type="Proteomes" id="UP000494245">
    <property type="component" value="Unassembled WGS sequence"/>
</dbReference>
<feature type="coiled-coil region" evidence="1">
    <location>
        <begin position="29"/>
        <end position="56"/>
    </location>
</feature>
<dbReference type="RefSeq" id="WP_173083668.1">
    <property type="nucleotide sequence ID" value="NZ_BLTE01000007.1"/>
</dbReference>
<keyword evidence="3" id="KW-1185">Reference proteome</keyword>
<comment type="caution">
    <text evidence="2">The sequence shown here is derived from an EMBL/GenBank/DDBJ whole genome shotgun (WGS) entry which is preliminary data.</text>
</comment>
<dbReference type="AlphaFoldDB" id="A0A6V8LW39"/>